<feature type="signal peptide" evidence="2">
    <location>
        <begin position="1"/>
        <end position="18"/>
    </location>
</feature>
<evidence type="ECO:0000256" key="1">
    <source>
        <dbReference type="SAM" id="Coils"/>
    </source>
</evidence>
<keyword evidence="2" id="KW-0732">Signal</keyword>
<dbReference type="EMBL" id="MSCN01000001">
    <property type="protein sequence ID" value="PQJ78318.1"/>
    <property type="molecule type" value="Genomic_DNA"/>
</dbReference>
<comment type="caution">
    <text evidence="3">The sequence shown here is derived from an EMBL/GenBank/DDBJ whole genome shotgun (WGS) entry which is preliminary data.</text>
</comment>
<keyword evidence="1" id="KW-0175">Coiled coil</keyword>
<dbReference type="OrthoDB" id="658938at2"/>
<organism evidence="3 4">
    <name type="scientific">Polaribacter porphyrae</name>
    <dbReference type="NCBI Taxonomy" id="1137780"/>
    <lineage>
        <taxon>Bacteria</taxon>
        <taxon>Pseudomonadati</taxon>
        <taxon>Bacteroidota</taxon>
        <taxon>Flavobacteriia</taxon>
        <taxon>Flavobacteriales</taxon>
        <taxon>Flavobacteriaceae</taxon>
    </lineage>
</organism>
<dbReference type="RefSeq" id="WP_105014902.1">
    <property type="nucleotide sequence ID" value="NZ_MSCN01000001.1"/>
</dbReference>
<proteinExistence type="predicted"/>
<keyword evidence="4" id="KW-1185">Reference proteome</keyword>
<sequence length="307" mass="34411">MKTILTVTSILLSLNVCAQLGSDTGHGIVSINGNTSNYTSSILRLVKWSNNNAHIDVMDNKDLHLNFYASGNTTVGYGGGDFEVKNNLKVSGKINDRLSLFTWGNPNYGHTNSTLVMNGIRQNGQWEILGDGARTSIGLISTDIFGNIRFVSHHDSSISNSKTMTDDQLIGQNTRMIVANNGNVAIYGKLESKEVKVTLTPTADFVFEENYNLPTLDFIENHIKEKKHLPEIASAEEMKENGVNIGEFQIQLLQKIEELTLYTIQQQKEINSEKEKVKELQKENKSLKKINLKLLELQKRLEKLEKN</sequence>
<protein>
    <recommendedName>
        <fullName evidence="5">Peptidase S74 domain-containing protein</fullName>
    </recommendedName>
</protein>
<accession>A0A2S7WL36</accession>
<feature type="chain" id="PRO_5015654159" description="Peptidase S74 domain-containing protein" evidence="2">
    <location>
        <begin position="19"/>
        <end position="307"/>
    </location>
</feature>
<evidence type="ECO:0000313" key="3">
    <source>
        <dbReference type="EMBL" id="PQJ78318.1"/>
    </source>
</evidence>
<dbReference type="AlphaFoldDB" id="A0A2S7WL36"/>
<evidence type="ECO:0000313" key="4">
    <source>
        <dbReference type="Proteomes" id="UP000238882"/>
    </source>
</evidence>
<evidence type="ECO:0008006" key="5">
    <source>
        <dbReference type="Google" id="ProtNLM"/>
    </source>
</evidence>
<feature type="coiled-coil region" evidence="1">
    <location>
        <begin position="263"/>
        <end position="307"/>
    </location>
</feature>
<evidence type="ECO:0000256" key="2">
    <source>
        <dbReference type="SAM" id="SignalP"/>
    </source>
</evidence>
<dbReference type="Proteomes" id="UP000238882">
    <property type="component" value="Unassembled WGS sequence"/>
</dbReference>
<name>A0A2S7WL36_9FLAO</name>
<reference evidence="3 4" key="1">
    <citation type="submission" date="2016-12" db="EMBL/GenBank/DDBJ databases">
        <title>Trade-off between light-utilization and light-protection in marine flavobacteria.</title>
        <authorList>
            <person name="Kumagai Y."/>
            <person name="Yoshizawa S."/>
            <person name="Kogure K."/>
            <person name="Iwasaki W."/>
        </authorList>
    </citation>
    <scope>NUCLEOTIDE SEQUENCE [LARGE SCALE GENOMIC DNA]</scope>
    <source>
        <strain evidence="3 4">NBRC 108759</strain>
    </source>
</reference>
<gene>
    <name evidence="3" type="ORF">BTO18_03535</name>
</gene>